<keyword evidence="1" id="KW-0813">Transport</keyword>
<keyword evidence="2" id="KW-1003">Cell membrane</keyword>
<gene>
    <name evidence="9" type="ORF">GH808_05890</name>
</gene>
<dbReference type="GO" id="GO:0005524">
    <property type="term" value="F:ATP binding"/>
    <property type="evidence" value="ECO:0007669"/>
    <property type="project" value="UniProtKB-KW"/>
</dbReference>
<dbReference type="Gene3D" id="3.40.50.300">
    <property type="entry name" value="P-loop containing nucleotide triphosphate hydrolases"/>
    <property type="match status" value="1"/>
</dbReference>
<evidence type="ECO:0000256" key="7">
    <source>
        <dbReference type="ARBA" id="ARBA00023136"/>
    </source>
</evidence>
<dbReference type="Pfam" id="PF00005">
    <property type="entry name" value="ABC_tran"/>
    <property type="match status" value="1"/>
</dbReference>
<dbReference type="RefSeq" id="WP_186841854.1">
    <property type="nucleotide sequence ID" value="NZ_WJBC01000006.1"/>
</dbReference>
<evidence type="ECO:0000256" key="3">
    <source>
        <dbReference type="ARBA" id="ARBA00022519"/>
    </source>
</evidence>
<dbReference type="PROSITE" id="PS50893">
    <property type="entry name" value="ABC_TRANSPORTER_2"/>
    <property type="match status" value="1"/>
</dbReference>
<evidence type="ECO:0000259" key="8">
    <source>
        <dbReference type="PROSITE" id="PS50893"/>
    </source>
</evidence>
<dbReference type="InterPro" id="IPR003439">
    <property type="entry name" value="ABC_transporter-like_ATP-bd"/>
</dbReference>
<evidence type="ECO:0000256" key="5">
    <source>
        <dbReference type="ARBA" id="ARBA00022840"/>
    </source>
</evidence>
<dbReference type="SMART" id="SM00382">
    <property type="entry name" value="AAA"/>
    <property type="match status" value="1"/>
</dbReference>
<evidence type="ECO:0000256" key="6">
    <source>
        <dbReference type="ARBA" id="ARBA00022967"/>
    </source>
</evidence>
<reference evidence="9 10" key="1">
    <citation type="journal article" date="2020" name="mSystems">
        <title>Defining Genomic and Predicted Metabolic Features of the Acetobacterium Genus.</title>
        <authorList>
            <person name="Ross D.E."/>
            <person name="Marshall C.W."/>
            <person name="Gulliver D."/>
            <person name="May H.D."/>
            <person name="Norman R.S."/>
        </authorList>
    </citation>
    <scope>NUCLEOTIDE SEQUENCE [LARGE SCALE GENOMIC DNA]</scope>
    <source>
        <strain evidence="9 10">DSM 8238</strain>
    </source>
</reference>
<dbReference type="PANTHER" id="PTHR42788:SF18">
    <property type="entry name" value="TAURINE IMPORT ATP-BINDING PROTEIN TAUB"/>
    <property type="match status" value="1"/>
</dbReference>
<evidence type="ECO:0000256" key="2">
    <source>
        <dbReference type="ARBA" id="ARBA00022475"/>
    </source>
</evidence>
<dbReference type="PROSITE" id="PS00211">
    <property type="entry name" value="ABC_TRANSPORTER_1"/>
    <property type="match status" value="1"/>
</dbReference>
<dbReference type="InterPro" id="IPR027417">
    <property type="entry name" value="P-loop_NTPase"/>
</dbReference>
<evidence type="ECO:0000313" key="9">
    <source>
        <dbReference type="EMBL" id="MBC3803966.1"/>
    </source>
</evidence>
<name>A0ABR6WTT8_9FIRM</name>
<evidence type="ECO:0000313" key="10">
    <source>
        <dbReference type="Proteomes" id="UP000603234"/>
    </source>
</evidence>
<dbReference type="InterPro" id="IPR017871">
    <property type="entry name" value="ABC_transporter-like_CS"/>
</dbReference>
<accession>A0ABR6WTT8</accession>
<feature type="domain" description="ABC transporter" evidence="8">
    <location>
        <begin position="7"/>
        <end position="238"/>
    </location>
</feature>
<evidence type="ECO:0000256" key="4">
    <source>
        <dbReference type="ARBA" id="ARBA00022741"/>
    </source>
</evidence>
<organism evidence="9 10">
    <name type="scientific">Acetobacterium fimetarium</name>
    <dbReference type="NCBI Taxonomy" id="52691"/>
    <lineage>
        <taxon>Bacteria</taxon>
        <taxon>Bacillati</taxon>
        <taxon>Bacillota</taxon>
        <taxon>Clostridia</taxon>
        <taxon>Eubacteriales</taxon>
        <taxon>Eubacteriaceae</taxon>
        <taxon>Acetobacterium</taxon>
    </lineage>
</organism>
<keyword evidence="7" id="KW-0472">Membrane</keyword>
<dbReference type="CDD" id="cd03293">
    <property type="entry name" value="ABC_NrtD_SsuB_transporters"/>
    <property type="match status" value="1"/>
</dbReference>
<keyword evidence="5 9" id="KW-0067">ATP-binding</keyword>
<proteinExistence type="predicted"/>
<dbReference type="Proteomes" id="UP000603234">
    <property type="component" value="Unassembled WGS sequence"/>
</dbReference>
<evidence type="ECO:0000256" key="1">
    <source>
        <dbReference type="ARBA" id="ARBA00022448"/>
    </source>
</evidence>
<dbReference type="PANTHER" id="PTHR42788">
    <property type="entry name" value="TAURINE IMPORT ATP-BINDING PROTEIN-RELATED"/>
    <property type="match status" value="1"/>
</dbReference>
<dbReference type="EMBL" id="WJBC01000006">
    <property type="protein sequence ID" value="MBC3803966.1"/>
    <property type="molecule type" value="Genomic_DNA"/>
</dbReference>
<dbReference type="SUPFAM" id="SSF52540">
    <property type="entry name" value="P-loop containing nucleoside triphosphate hydrolases"/>
    <property type="match status" value="1"/>
</dbReference>
<keyword evidence="6" id="KW-1278">Translocase</keyword>
<keyword evidence="10" id="KW-1185">Reference proteome</keyword>
<dbReference type="InterPro" id="IPR050166">
    <property type="entry name" value="ABC_transporter_ATP-bind"/>
</dbReference>
<keyword evidence="3" id="KW-0997">Cell inner membrane</keyword>
<keyword evidence="4" id="KW-0547">Nucleotide-binding</keyword>
<sequence length="257" mass="28669">MNNELIIEIDNLTVDYPTDNEPVRALDRVDLKICQHDFICVLGPSGCGKSTLLNVIAGFTQPSDGTFLMHGQPVAGPDRQRGVVFQSASLYPWMSVRKNVEFGPKIKGLPATEITRIASHYLEQVHLLEVADQPPFQLSGGMKQRVALARALANEPAILLLDEPFGALDALTRIHMQQLVRKIWQQDQNTIFMITHDVDEALSLGTRLLVMSKCPGTIIQEFSVDFCDRAIDEHTGRVHVDADYLALREEILDLIDV</sequence>
<comment type="caution">
    <text evidence="9">The sequence shown here is derived from an EMBL/GenBank/DDBJ whole genome shotgun (WGS) entry which is preliminary data.</text>
</comment>
<dbReference type="InterPro" id="IPR003593">
    <property type="entry name" value="AAA+_ATPase"/>
</dbReference>
<protein>
    <submittedName>
        <fullName evidence="9">ATP-binding cassette domain-containing protein</fullName>
    </submittedName>
</protein>